<feature type="transmembrane region" description="Helical" evidence="7">
    <location>
        <begin position="31"/>
        <end position="53"/>
    </location>
</feature>
<dbReference type="EMBL" id="JAHJDP010000072">
    <property type="protein sequence ID" value="MBU2691698.1"/>
    <property type="molecule type" value="Genomic_DNA"/>
</dbReference>
<proteinExistence type="predicted"/>
<evidence type="ECO:0000256" key="5">
    <source>
        <dbReference type="ARBA" id="ARBA00023316"/>
    </source>
</evidence>
<sequence>MSKISAKRVLERALDGVLNWSVLDRVLNRSVLHGSLFVLAAVVLVSAFLAVFATTTAPWRPLTPEEIFASPAGGSLAGEIKSLSRKRDSLAQRLEGKIPKDPYIVINTLENRFFLKNGNEVLLDAVCSTGSFQRLEGPGDQKWHFKTPRGRFQILAKQANPVWVKPDWAFIEENKPIPSRQSSERIEGGSLGRFAMAFGDGYFIHGTLYKRLLGLPVTHGCIRLGDADLEIVYKSSRVGTSVLIY</sequence>
<dbReference type="GO" id="GO:0071555">
    <property type="term" value="P:cell wall organization"/>
    <property type="evidence" value="ECO:0007669"/>
    <property type="project" value="UniProtKB-UniRule"/>
</dbReference>
<gene>
    <name evidence="9" type="ORF">KJ970_12295</name>
</gene>
<evidence type="ECO:0000313" key="10">
    <source>
        <dbReference type="Proteomes" id="UP000777784"/>
    </source>
</evidence>
<keyword evidence="7" id="KW-0812">Transmembrane</keyword>
<comment type="pathway">
    <text evidence="1 6">Cell wall biogenesis; peptidoglycan biosynthesis.</text>
</comment>
<dbReference type="InterPro" id="IPR050979">
    <property type="entry name" value="LD-transpeptidase"/>
</dbReference>
<organism evidence="9 10">
    <name type="scientific">Eiseniibacteriota bacterium</name>
    <dbReference type="NCBI Taxonomy" id="2212470"/>
    <lineage>
        <taxon>Bacteria</taxon>
        <taxon>Candidatus Eiseniibacteriota</taxon>
    </lineage>
</organism>
<dbReference type="GO" id="GO:0005576">
    <property type="term" value="C:extracellular region"/>
    <property type="evidence" value="ECO:0007669"/>
    <property type="project" value="TreeGrafter"/>
</dbReference>
<dbReference type="AlphaFoldDB" id="A0A948RVC4"/>
<dbReference type="Gene3D" id="2.40.440.10">
    <property type="entry name" value="L,D-transpeptidase catalytic domain-like"/>
    <property type="match status" value="1"/>
</dbReference>
<evidence type="ECO:0000313" key="9">
    <source>
        <dbReference type="EMBL" id="MBU2691698.1"/>
    </source>
</evidence>
<keyword evidence="3 6" id="KW-0133">Cell shape</keyword>
<keyword evidence="5 6" id="KW-0961">Cell wall biogenesis/degradation</keyword>
<evidence type="ECO:0000256" key="2">
    <source>
        <dbReference type="ARBA" id="ARBA00022679"/>
    </source>
</evidence>
<evidence type="ECO:0000256" key="4">
    <source>
        <dbReference type="ARBA" id="ARBA00022984"/>
    </source>
</evidence>
<evidence type="ECO:0000259" key="8">
    <source>
        <dbReference type="PROSITE" id="PS52029"/>
    </source>
</evidence>
<feature type="domain" description="L,D-TPase catalytic" evidence="8">
    <location>
        <begin position="102"/>
        <end position="245"/>
    </location>
</feature>
<accession>A0A948RVC4</accession>
<evidence type="ECO:0000256" key="1">
    <source>
        <dbReference type="ARBA" id="ARBA00004752"/>
    </source>
</evidence>
<dbReference type="Pfam" id="PF03734">
    <property type="entry name" value="YkuD"/>
    <property type="match status" value="1"/>
</dbReference>
<dbReference type="GO" id="GO:0071972">
    <property type="term" value="F:peptidoglycan L,D-transpeptidase activity"/>
    <property type="evidence" value="ECO:0007669"/>
    <property type="project" value="TreeGrafter"/>
</dbReference>
<dbReference type="PANTHER" id="PTHR30582">
    <property type="entry name" value="L,D-TRANSPEPTIDASE"/>
    <property type="match status" value="1"/>
</dbReference>
<dbReference type="GO" id="GO:0008360">
    <property type="term" value="P:regulation of cell shape"/>
    <property type="evidence" value="ECO:0007669"/>
    <property type="project" value="UniProtKB-UniRule"/>
</dbReference>
<dbReference type="GO" id="GO:0016740">
    <property type="term" value="F:transferase activity"/>
    <property type="evidence" value="ECO:0007669"/>
    <property type="project" value="UniProtKB-KW"/>
</dbReference>
<evidence type="ECO:0000256" key="3">
    <source>
        <dbReference type="ARBA" id="ARBA00022960"/>
    </source>
</evidence>
<keyword evidence="4 6" id="KW-0573">Peptidoglycan synthesis</keyword>
<comment type="caution">
    <text evidence="9">The sequence shown here is derived from an EMBL/GenBank/DDBJ whole genome shotgun (WGS) entry which is preliminary data.</text>
</comment>
<protein>
    <submittedName>
        <fullName evidence="9">L,D-transpeptidase</fullName>
    </submittedName>
</protein>
<dbReference type="CDD" id="cd16913">
    <property type="entry name" value="YkuD_like"/>
    <property type="match status" value="1"/>
</dbReference>
<feature type="active site" description="Proton donor/acceptor" evidence="6">
    <location>
        <position position="205"/>
    </location>
</feature>
<evidence type="ECO:0000256" key="6">
    <source>
        <dbReference type="PROSITE-ProRule" id="PRU01373"/>
    </source>
</evidence>
<keyword evidence="7" id="KW-0472">Membrane</keyword>
<dbReference type="InterPro" id="IPR038063">
    <property type="entry name" value="Transpep_catalytic_dom"/>
</dbReference>
<dbReference type="InterPro" id="IPR005490">
    <property type="entry name" value="LD_TPept_cat_dom"/>
</dbReference>
<dbReference type="PROSITE" id="PS52029">
    <property type="entry name" value="LD_TPASE"/>
    <property type="match status" value="1"/>
</dbReference>
<reference evidence="9" key="1">
    <citation type="submission" date="2021-05" db="EMBL/GenBank/DDBJ databases">
        <title>Energy efficiency and biological interactions define the core microbiome of deep oligotrophic groundwater.</title>
        <authorList>
            <person name="Mehrshad M."/>
            <person name="Lopez-Fernandez M."/>
            <person name="Bell E."/>
            <person name="Bernier-Latmani R."/>
            <person name="Bertilsson S."/>
            <person name="Dopson M."/>
        </authorList>
    </citation>
    <scope>NUCLEOTIDE SEQUENCE</scope>
    <source>
        <strain evidence="9">Modern_marine.mb.64</strain>
    </source>
</reference>
<feature type="active site" description="Nucleophile" evidence="6">
    <location>
        <position position="221"/>
    </location>
</feature>
<dbReference type="SUPFAM" id="SSF141523">
    <property type="entry name" value="L,D-transpeptidase catalytic domain-like"/>
    <property type="match status" value="1"/>
</dbReference>
<keyword evidence="7" id="KW-1133">Transmembrane helix</keyword>
<dbReference type="GO" id="GO:0018104">
    <property type="term" value="P:peptidoglycan-protein cross-linking"/>
    <property type="evidence" value="ECO:0007669"/>
    <property type="project" value="TreeGrafter"/>
</dbReference>
<dbReference type="PANTHER" id="PTHR30582:SF2">
    <property type="entry name" value="L,D-TRANSPEPTIDASE YCIB-RELATED"/>
    <property type="match status" value="1"/>
</dbReference>
<dbReference type="Proteomes" id="UP000777784">
    <property type="component" value="Unassembled WGS sequence"/>
</dbReference>
<keyword evidence="2" id="KW-0808">Transferase</keyword>
<name>A0A948RVC4_UNCEI</name>
<evidence type="ECO:0000256" key="7">
    <source>
        <dbReference type="SAM" id="Phobius"/>
    </source>
</evidence>